<evidence type="ECO:0000313" key="5">
    <source>
        <dbReference type="EMBL" id="PVD25658.1"/>
    </source>
</evidence>
<dbReference type="InterPro" id="IPR052410">
    <property type="entry name" value="DRC5"/>
</dbReference>
<comment type="subcellular location">
    <subcellularLocation>
        <location evidence="1">Cytoplasm</location>
        <location evidence="1">Cytoskeleton</location>
    </subcellularLocation>
</comment>
<gene>
    <name evidence="5" type="ORF">C0Q70_13317</name>
</gene>
<evidence type="ECO:0000256" key="1">
    <source>
        <dbReference type="ARBA" id="ARBA00004245"/>
    </source>
</evidence>
<evidence type="ECO:0000256" key="3">
    <source>
        <dbReference type="ARBA" id="ARBA00023212"/>
    </source>
</evidence>
<keyword evidence="6" id="KW-1185">Reference proteome</keyword>
<accession>A0A2T7NWW4</accession>
<dbReference type="InterPro" id="IPR001611">
    <property type="entry name" value="Leu-rich_rpt"/>
</dbReference>
<dbReference type="Pfam" id="PF13516">
    <property type="entry name" value="LRR_6"/>
    <property type="match status" value="5"/>
</dbReference>
<name>A0A2T7NWW4_POMCA</name>
<dbReference type="AlphaFoldDB" id="A0A2T7NWW4"/>
<dbReference type="Gene3D" id="3.80.10.10">
    <property type="entry name" value="Ribonuclease Inhibitor"/>
    <property type="match status" value="3"/>
</dbReference>
<dbReference type="STRING" id="400727.A0A2T7NWW4"/>
<dbReference type="EMBL" id="PZQS01000008">
    <property type="protein sequence ID" value="PVD25658.1"/>
    <property type="molecule type" value="Genomic_DNA"/>
</dbReference>
<reference evidence="5 6" key="1">
    <citation type="submission" date="2018-04" db="EMBL/GenBank/DDBJ databases">
        <title>The genome of golden apple snail Pomacea canaliculata provides insight into stress tolerance and invasive adaptation.</title>
        <authorList>
            <person name="Liu C."/>
            <person name="Liu B."/>
            <person name="Ren Y."/>
            <person name="Zhang Y."/>
            <person name="Wang H."/>
            <person name="Li S."/>
            <person name="Jiang F."/>
            <person name="Yin L."/>
            <person name="Zhang G."/>
            <person name="Qian W."/>
            <person name="Fan W."/>
        </authorList>
    </citation>
    <scope>NUCLEOTIDE SEQUENCE [LARGE SCALE GENOMIC DNA]</scope>
    <source>
        <strain evidence="5">SZHN2017</strain>
        <tissue evidence="5">Muscle</tissue>
    </source>
</reference>
<dbReference type="OrthoDB" id="341587at2759"/>
<dbReference type="PANTHER" id="PTHR24107:SF20">
    <property type="entry name" value="DYNEIN REGULATORY COMPLEX SUBUNIT 5"/>
    <property type="match status" value="1"/>
</dbReference>
<dbReference type="Proteomes" id="UP000245119">
    <property type="component" value="Linkage Group LG8"/>
</dbReference>
<dbReference type="InterPro" id="IPR032675">
    <property type="entry name" value="LRR_dom_sf"/>
</dbReference>
<organism evidence="5 6">
    <name type="scientific">Pomacea canaliculata</name>
    <name type="common">Golden apple snail</name>
    <dbReference type="NCBI Taxonomy" id="400727"/>
    <lineage>
        <taxon>Eukaryota</taxon>
        <taxon>Metazoa</taxon>
        <taxon>Spiralia</taxon>
        <taxon>Lophotrochozoa</taxon>
        <taxon>Mollusca</taxon>
        <taxon>Gastropoda</taxon>
        <taxon>Caenogastropoda</taxon>
        <taxon>Architaenioglossa</taxon>
        <taxon>Ampullarioidea</taxon>
        <taxon>Ampullariidae</taxon>
        <taxon>Pomacea</taxon>
    </lineage>
</organism>
<evidence type="ECO:0008006" key="7">
    <source>
        <dbReference type="Google" id="ProtNLM"/>
    </source>
</evidence>
<sequence length="721" mass="81054">MGLDLSHNKIGDHGTRAIGKFLNKHCQLVWLNLSNNLIRVLGAQAIAHALTRNNTLEYLNLKLNAIGDEGGEAICQALFKNSTLSELNLSTNDIREHTADILAKHSAEQLREGMEKNTTMLEMDMRGTACDRESDYIIKQILSNNQCAARMAEKQSHHHYESEQKGREMEKLNFLNSTGNNERVASLKSVCGHSNRARCIMSEAPQSATGGMVLPSIGKDGSKNSSRRGSLQSNHSGKTTSTKGGHEEPIVPDLLAKDNPAADWRNMRRIIAEDDEWTLATVPQLTELCIQHIVSNFENNSEILNKLLLKHQAKVLKKIATKLPLKITALLVDDEGYWKRCCQERWDVCDVSEYGNCWKRMFFERNLQRIIEMFVPGKTDETELKETVALSASFVKKLDIKQLLPPVKEDIKGPDIYKEDVSDAGSDNGDELEMDHFDFEPVLKMLHNLEELHVTYGVRDCGMNFEWNLFQFTARDCYQLSSAVASYKTLKVFHLHGSKVDDEKVRVLISLILDHPGLLELDLSHNLIGERGARAIGKFLNNHSKLVRLILCDNYIHVTGAQALAHALTKNTTLKHLNLRLNRIGDEGGQAICRALLRNSTLMELNLCGNDVAEPTAAVLSQVMMHNTILRSIDLSCNKLGPDGGKQLQEGMEENKTILEMDLRLTECGQESEYCINQILHRNREAARNAIIQQKQVHAPPQKNYIEPQAAHRYKAAPQQV</sequence>
<protein>
    <recommendedName>
        <fullName evidence="7">T-complex-associated testis-expressed protein 1</fullName>
    </recommendedName>
</protein>
<dbReference type="SUPFAM" id="SSF52047">
    <property type="entry name" value="RNI-like"/>
    <property type="match status" value="2"/>
</dbReference>
<dbReference type="PANTHER" id="PTHR24107">
    <property type="entry name" value="YNEIN REGULATORY COMPLEX SUBUNIT 5"/>
    <property type="match status" value="1"/>
</dbReference>
<keyword evidence="3" id="KW-0206">Cytoskeleton</keyword>
<feature type="region of interest" description="Disordered" evidence="4">
    <location>
        <begin position="210"/>
        <end position="256"/>
    </location>
</feature>
<dbReference type="SMART" id="SM00368">
    <property type="entry name" value="LRR_RI"/>
    <property type="match status" value="9"/>
</dbReference>
<comment type="caution">
    <text evidence="5">The sequence shown here is derived from an EMBL/GenBank/DDBJ whole genome shotgun (WGS) entry which is preliminary data.</text>
</comment>
<keyword evidence="2" id="KW-0963">Cytoplasm</keyword>
<evidence type="ECO:0000256" key="4">
    <source>
        <dbReference type="SAM" id="MobiDB-lite"/>
    </source>
</evidence>
<feature type="compositionally biased region" description="Polar residues" evidence="4">
    <location>
        <begin position="223"/>
        <end position="243"/>
    </location>
</feature>
<evidence type="ECO:0000313" key="6">
    <source>
        <dbReference type="Proteomes" id="UP000245119"/>
    </source>
</evidence>
<proteinExistence type="predicted"/>
<dbReference type="GO" id="GO:0005856">
    <property type="term" value="C:cytoskeleton"/>
    <property type="evidence" value="ECO:0007669"/>
    <property type="project" value="UniProtKB-SubCell"/>
</dbReference>
<evidence type="ECO:0000256" key="2">
    <source>
        <dbReference type="ARBA" id="ARBA00022490"/>
    </source>
</evidence>